<dbReference type="Gene3D" id="3.40.50.720">
    <property type="entry name" value="NAD(P)-binding Rossmann-like Domain"/>
    <property type="match status" value="1"/>
</dbReference>
<name>A0A845UUH0_9GAMM</name>
<keyword evidence="2 5" id="KW-0028">Amino-acid biosynthesis</keyword>
<dbReference type="InterPro" id="IPR000706">
    <property type="entry name" value="AGPR_type-1"/>
</dbReference>
<dbReference type="InterPro" id="IPR036291">
    <property type="entry name" value="NAD(P)-bd_dom_sf"/>
</dbReference>
<feature type="active site" evidence="5 6">
    <location>
        <position position="137"/>
    </location>
</feature>
<dbReference type="SMART" id="SM00859">
    <property type="entry name" value="Semialdhyde_dh"/>
    <property type="match status" value="1"/>
</dbReference>
<dbReference type="CDD" id="cd24149">
    <property type="entry name" value="AGPR_N_ARG5_6_like"/>
    <property type="match status" value="1"/>
</dbReference>
<gene>
    <name evidence="5" type="primary">argC</name>
    <name evidence="8" type="ORF">G3I74_00425</name>
</gene>
<dbReference type="EC" id="1.2.1.38" evidence="5"/>
<sequence>MALSRKRVALIGGRGYAGASFLPLLSRHPDLELALASSSAQAGQPLREIDPDWPDPDTRLEALAPDGVAAVDARVWVLALPNGASEPWVRAIDATNPEALIIDLGADYRFDPGWAYGLSEWNRQAIAGARRIANPGCYATGAQFALLPIREYLTRPPVIFGVSGYSGAGRTPSPRNDPERLADNLIPYSLTGHLHEREISTHLGRPVRFHPHVASFFRGISLTLTVNLSEELDASRLLELYREAYRDAPLIEVTPEIPEIREIAGRPGLRVGGFAIDPRQPYRVTFVAVLDNLLKGAASQALQNINLALGLDELTGIRLKTADERAAYV</sequence>
<evidence type="ECO:0000256" key="1">
    <source>
        <dbReference type="ARBA" id="ARBA00022571"/>
    </source>
</evidence>
<dbReference type="SUPFAM" id="SSF55347">
    <property type="entry name" value="Glyceraldehyde-3-phosphate dehydrogenase-like, C-terminal domain"/>
    <property type="match status" value="1"/>
</dbReference>
<reference evidence="8 9" key="1">
    <citation type="submission" date="2020-02" db="EMBL/GenBank/DDBJ databases">
        <authorList>
            <person name="Zhang X.-Y."/>
        </authorList>
    </citation>
    <scope>NUCLEOTIDE SEQUENCE [LARGE SCALE GENOMIC DNA]</scope>
    <source>
        <strain evidence="8 9">C33</strain>
    </source>
</reference>
<evidence type="ECO:0000313" key="8">
    <source>
        <dbReference type="EMBL" id="NDY94194.1"/>
    </source>
</evidence>
<dbReference type="EMBL" id="JAAGSC010000023">
    <property type="protein sequence ID" value="NDY94194.1"/>
    <property type="molecule type" value="Genomic_DNA"/>
</dbReference>
<keyword evidence="5" id="KW-0963">Cytoplasm</keyword>
<organism evidence="8 9">
    <name type="scientific">Wenzhouxiangella limi</name>
    <dbReference type="NCBI Taxonomy" id="2707351"/>
    <lineage>
        <taxon>Bacteria</taxon>
        <taxon>Pseudomonadati</taxon>
        <taxon>Pseudomonadota</taxon>
        <taxon>Gammaproteobacteria</taxon>
        <taxon>Chromatiales</taxon>
        <taxon>Wenzhouxiangellaceae</taxon>
        <taxon>Wenzhouxiangella</taxon>
    </lineage>
</organism>
<comment type="subcellular location">
    <subcellularLocation>
        <location evidence="5">Cytoplasm</location>
    </subcellularLocation>
</comment>
<dbReference type="InterPro" id="IPR023013">
    <property type="entry name" value="AGPR_AS"/>
</dbReference>
<comment type="pathway">
    <text evidence="5">Amino-acid biosynthesis; L-arginine biosynthesis; N(2)-acetyl-L-ornithine from L-glutamate: step 3/4.</text>
</comment>
<keyword evidence="4 5" id="KW-0560">Oxidoreductase</keyword>
<dbReference type="GO" id="GO:0005737">
    <property type="term" value="C:cytoplasm"/>
    <property type="evidence" value="ECO:0007669"/>
    <property type="project" value="UniProtKB-SubCell"/>
</dbReference>
<evidence type="ECO:0000256" key="6">
    <source>
        <dbReference type="PROSITE-ProRule" id="PRU10010"/>
    </source>
</evidence>
<feature type="domain" description="Semialdehyde dehydrogenase NAD-binding" evidence="7">
    <location>
        <begin position="7"/>
        <end position="129"/>
    </location>
</feature>
<dbReference type="NCBIfam" id="TIGR01850">
    <property type="entry name" value="argC"/>
    <property type="match status" value="1"/>
</dbReference>
<dbReference type="Pfam" id="PF01118">
    <property type="entry name" value="Semialdhyde_dh"/>
    <property type="match status" value="1"/>
</dbReference>
<dbReference type="GO" id="GO:0003942">
    <property type="term" value="F:N-acetyl-gamma-glutamyl-phosphate reductase activity"/>
    <property type="evidence" value="ECO:0007669"/>
    <property type="project" value="UniProtKB-UniRule"/>
</dbReference>
<accession>A0A845UUH0</accession>
<protein>
    <recommendedName>
        <fullName evidence="5">N-acetyl-gamma-glutamyl-phosphate reductase</fullName>
        <shortName evidence="5">AGPR</shortName>
        <ecNumber evidence="5">1.2.1.38</ecNumber>
    </recommendedName>
    <alternativeName>
        <fullName evidence="5">N-acetyl-glutamate semialdehyde dehydrogenase</fullName>
        <shortName evidence="5">NAGSA dehydrogenase</shortName>
    </alternativeName>
</protein>
<evidence type="ECO:0000256" key="3">
    <source>
        <dbReference type="ARBA" id="ARBA00022857"/>
    </source>
</evidence>
<proteinExistence type="inferred from homology"/>
<comment type="function">
    <text evidence="5">Catalyzes the NADPH-dependent reduction of N-acetyl-5-glutamyl phosphate to yield N-acetyl-L-glutamate 5-semialdehyde.</text>
</comment>
<dbReference type="UniPathway" id="UPA00068">
    <property type="reaction ID" value="UER00108"/>
</dbReference>
<comment type="caution">
    <text evidence="8">The sequence shown here is derived from an EMBL/GenBank/DDBJ whole genome shotgun (WGS) entry which is preliminary data.</text>
</comment>
<dbReference type="GO" id="GO:0006526">
    <property type="term" value="P:L-arginine biosynthetic process"/>
    <property type="evidence" value="ECO:0007669"/>
    <property type="project" value="UniProtKB-UniRule"/>
</dbReference>
<comment type="similarity">
    <text evidence="5">Belongs to the NAGSA dehydrogenase family. Type 1 subfamily.</text>
</comment>
<dbReference type="Pfam" id="PF22698">
    <property type="entry name" value="Semialdhyde_dhC_1"/>
    <property type="match status" value="1"/>
</dbReference>
<dbReference type="GO" id="GO:0070401">
    <property type="term" value="F:NADP+ binding"/>
    <property type="evidence" value="ECO:0007669"/>
    <property type="project" value="InterPro"/>
</dbReference>
<evidence type="ECO:0000313" key="9">
    <source>
        <dbReference type="Proteomes" id="UP000484885"/>
    </source>
</evidence>
<dbReference type="InterPro" id="IPR058924">
    <property type="entry name" value="AGPR_dimerisation_dom"/>
</dbReference>
<keyword evidence="3 5" id="KW-0521">NADP</keyword>
<dbReference type="AlphaFoldDB" id="A0A845UUH0"/>
<dbReference type="CDD" id="cd23936">
    <property type="entry name" value="AGPR_C_ARG5_6_like"/>
    <property type="match status" value="1"/>
</dbReference>
<dbReference type="SUPFAM" id="SSF51735">
    <property type="entry name" value="NAD(P)-binding Rossmann-fold domains"/>
    <property type="match status" value="1"/>
</dbReference>
<comment type="catalytic activity">
    <reaction evidence="5">
        <text>N-acetyl-L-glutamate 5-semialdehyde + phosphate + NADP(+) = N-acetyl-L-glutamyl 5-phosphate + NADPH + H(+)</text>
        <dbReference type="Rhea" id="RHEA:21588"/>
        <dbReference type="ChEBI" id="CHEBI:15378"/>
        <dbReference type="ChEBI" id="CHEBI:29123"/>
        <dbReference type="ChEBI" id="CHEBI:43474"/>
        <dbReference type="ChEBI" id="CHEBI:57783"/>
        <dbReference type="ChEBI" id="CHEBI:57936"/>
        <dbReference type="ChEBI" id="CHEBI:58349"/>
        <dbReference type="EC" id="1.2.1.38"/>
    </reaction>
</comment>
<dbReference type="GO" id="GO:0051287">
    <property type="term" value="F:NAD binding"/>
    <property type="evidence" value="ECO:0007669"/>
    <property type="project" value="InterPro"/>
</dbReference>
<keyword evidence="9" id="KW-1185">Reference proteome</keyword>
<dbReference type="PROSITE" id="PS01224">
    <property type="entry name" value="ARGC"/>
    <property type="match status" value="1"/>
</dbReference>
<dbReference type="InterPro" id="IPR000534">
    <property type="entry name" value="Semialdehyde_DH_NAD-bd"/>
</dbReference>
<dbReference type="Proteomes" id="UP000484885">
    <property type="component" value="Unassembled WGS sequence"/>
</dbReference>
<dbReference type="HAMAP" id="MF_00150">
    <property type="entry name" value="ArgC_type1"/>
    <property type="match status" value="1"/>
</dbReference>
<evidence type="ECO:0000259" key="7">
    <source>
        <dbReference type="SMART" id="SM00859"/>
    </source>
</evidence>
<keyword evidence="1 5" id="KW-0055">Arginine biosynthesis</keyword>
<evidence type="ECO:0000256" key="4">
    <source>
        <dbReference type="ARBA" id="ARBA00023002"/>
    </source>
</evidence>
<evidence type="ECO:0000256" key="5">
    <source>
        <dbReference type="HAMAP-Rule" id="MF_00150"/>
    </source>
</evidence>
<dbReference type="Gene3D" id="3.30.360.10">
    <property type="entry name" value="Dihydrodipicolinate Reductase, domain 2"/>
    <property type="match status" value="1"/>
</dbReference>
<evidence type="ECO:0000256" key="2">
    <source>
        <dbReference type="ARBA" id="ARBA00022605"/>
    </source>
</evidence>
<dbReference type="PANTHER" id="PTHR32338:SF10">
    <property type="entry name" value="N-ACETYL-GAMMA-GLUTAMYL-PHOSPHATE REDUCTASE, CHLOROPLASTIC-RELATED"/>
    <property type="match status" value="1"/>
</dbReference>
<dbReference type="PANTHER" id="PTHR32338">
    <property type="entry name" value="N-ACETYL-GAMMA-GLUTAMYL-PHOSPHATE REDUCTASE, CHLOROPLASTIC-RELATED-RELATED"/>
    <property type="match status" value="1"/>
</dbReference>
<dbReference type="InterPro" id="IPR050085">
    <property type="entry name" value="AGPR"/>
</dbReference>